<keyword evidence="3" id="KW-1185">Reference proteome</keyword>
<feature type="transmembrane region" description="Helical" evidence="1">
    <location>
        <begin position="55"/>
        <end position="78"/>
    </location>
</feature>
<organism evidence="2 3">
    <name type="scientific">Methylobacterium soli</name>
    <dbReference type="NCBI Taxonomy" id="553447"/>
    <lineage>
        <taxon>Bacteria</taxon>
        <taxon>Pseudomonadati</taxon>
        <taxon>Pseudomonadota</taxon>
        <taxon>Alphaproteobacteria</taxon>
        <taxon>Hyphomicrobiales</taxon>
        <taxon>Methylobacteriaceae</taxon>
        <taxon>Methylobacterium</taxon>
    </lineage>
</organism>
<dbReference type="Proteomes" id="UP000474159">
    <property type="component" value="Unassembled WGS sequence"/>
</dbReference>
<evidence type="ECO:0000313" key="2">
    <source>
        <dbReference type="EMBL" id="KAB1081018.1"/>
    </source>
</evidence>
<keyword evidence="1" id="KW-0812">Transmembrane</keyword>
<dbReference type="EMBL" id="VZZK01000003">
    <property type="protein sequence ID" value="KAB1081018.1"/>
    <property type="molecule type" value="Genomic_DNA"/>
</dbReference>
<dbReference type="AlphaFoldDB" id="A0A6L3T2R8"/>
<keyword evidence="1" id="KW-1133">Transmembrane helix</keyword>
<comment type="caution">
    <text evidence="2">The sequence shown here is derived from an EMBL/GenBank/DDBJ whole genome shotgun (WGS) entry which is preliminary data.</text>
</comment>
<evidence type="ECO:0000256" key="1">
    <source>
        <dbReference type="SAM" id="Phobius"/>
    </source>
</evidence>
<keyword evidence="1" id="KW-0472">Membrane</keyword>
<accession>A0A6L3T2R8</accession>
<protein>
    <submittedName>
        <fullName evidence="2">Uncharacterized protein</fullName>
    </submittedName>
</protein>
<sequence length="208" mass="22515">MIASGRASPERGRIGPGLRWAAAQAVLHAGAVALGFLSFVLLFQLDLGAGITILFYRGLVLLGLAFAVTLALTTWLAGHFARTGLRRRDALAACILSLSLNLSFLVLFPVTVDRSISVFMLGQMAAHPDDVVTPAQMRATFQDVYLGEYRQIERRMDEQALSGNVVPVGDGYRITPQGRAFIRLSGLIARAFRTDPRLVAGTAPPHRD</sequence>
<reference evidence="2 3" key="1">
    <citation type="submission" date="2019-09" db="EMBL/GenBank/DDBJ databases">
        <title>YIM 48816 draft genome.</title>
        <authorList>
            <person name="Jiang L."/>
        </authorList>
    </citation>
    <scope>NUCLEOTIDE SEQUENCE [LARGE SCALE GENOMIC DNA]</scope>
    <source>
        <strain evidence="2 3">YIM 48816</strain>
    </source>
</reference>
<feature type="transmembrane region" description="Helical" evidence="1">
    <location>
        <begin position="21"/>
        <end position="43"/>
    </location>
</feature>
<name>A0A6L3T2R8_9HYPH</name>
<feature type="transmembrane region" description="Helical" evidence="1">
    <location>
        <begin position="90"/>
        <end position="110"/>
    </location>
</feature>
<evidence type="ECO:0000313" key="3">
    <source>
        <dbReference type="Proteomes" id="UP000474159"/>
    </source>
</evidence>
<proteinExistence type="predicted"/>
<gene>
    <name evidence="2" type="ORF">F6X53_04300</name>
</gene>
<dbReference type="OrthoDB" id="1848374at2"/>